<sequence>MERRALLKTTLLACLLVVCSGRVPMVIQQPSTTIYNSTLAKTLVEYAAAIYTADLTQLFTWTCDRCGDLIEGFEMMDIIVDVENCLEAYVGFASDINAVIVVFRGTQENSIQNWIEDLLWKQLDLDYPGMPEAMVHRGFYSAYHNTTIRDGIVSGIQKTRKLHGDVPIMVTGHSMGAAMASFCALDLVVNYGLDDVKLMTFGQPRVGNAAFASYFKRYLPHAIRVTNANDIVPHLPPYFSFFPQKTYHHFPREVWVHDVGLGSLVYTVEQICDDSGEDPACSRSLPLSPAAISRQLCHCRAACHPLLVNIVRCLLRSVSGNSIQDHITYLGVSMHAEAWSSCRIVMDYAELRYKMDLHGNVVLSKQQQQQQQPGLSDQRRRHSAQ</sequence>
<protein>
    <recommendedName>
        <fullName evidence="3">Fungal lipase-type domain-containing protein</fullName>
    </recommendedName>
</protein>
<feature type="region of interest" description="Disordered" evidence="1">
    <location>
        <begin position="365"/>
        <end position="385"/>
    </location>
</feature>
<dbReference type="SMR" id="A0A3B6FZR1"/>
<reference evidence="4" key="2">
    <citation type="submission" date="2018-10" db="UniProtKB">
        <authorList>
            <consortium name="EnsemblPlants"/>
        </authorList>
    </citation>
    <scope>IDENTIFICATION</scope>
</reference>
<dbReference type="EnsemblPlants" id="TraesCS3B02G506700.1">
    <property type="protein sequence ID" value="TraesCS3B02G506700.1"/>
    <property type="gene ID" value="TraesCS3B02G506700"/>
</dbReference>
<dbReference type="InterPro" id="IPR029058">
    <property type="entry name" value="AB_hydrolase_fold"/>
</dbReference>
<evidence type="ECO:0000256" key="2">
    <source>
        <dbReference type="SAM" id="SignalP"/>
    </source>
</evidence>
<dbReference type="GO" id="GO:0006629">
    <property type="term" value="P:lipid metabolic process"/>
    <property type="evidence" value="ECO:0007669"/>
    <property type="project" value="InterPro"/>
</dbReference>
<dbReference type="Gramene" id="TraesCS3B03G1251800.3">
    <property type="protein sequence ID" value="TraesCS3B03G1251800.3.CDS"/>
    <property type="gene ID" value="TraesCS3B03G1251800"/>
</dbReference>
<keyword evidence="2" id="KW-0732">Signal</keyword>
<evidence type="ECO:0000256" key="1">
    <source>
        <dbReference type="SAM" id="MobiDB-lite"/>
    </source>
</evidence>
<name>A0A3B6FZR1_WHEAT</name>
<dbReference type="AlphaFoldDB" id="A0A3B6FZR1"/>
<feature type="chain" id="PRO_5017178516" description="Fungal lipase-type domain-containing protein" evidence="2">
    <location>
        <begin position="22"/>
        <end position="385"/>
    </location>
</feature>
<gene>
    <name evidence="4" type="primary">LOC123072287</name>
</gene>
<feature type="signal peptide" evidence="2">
    <location>
        <begin position="1"/>
        <end position="21"/>
    </location>
</feature>
<proteinExistence type="predicted"/>
<dbReference type="Gene3D" id="3.40.50.1820">
    <property type="entry name" value="alpha/beta hydrolase"/>
    <property type="match status" value="1"/>
</dbReference>
<accession>A0A3B6FZR1</accession>
<dbReference type="InterPro" id="IPR051218">
    <property type="entry name" value="Sec_MonoDiacylglyc_Lipase"/>
</dbReference>
<dbReference type="CDD" id="cd00519">
    <property type="entry name" value="Lipase_3"/>
    <property type="match status" value="1"/>
</dbReference>
<dbReference type="PANTHER" id="PTHR45856">
    <property type="entry name" value="ALPHA/BETA-HYDROLASES SUPERFAMILY PROTEIN"/>
    <property type="match status" value="1"/>
</dbReference>
<dbReference type="SUPFAM" id="SSF53474">
    <property type="entry name" value="alpha/beta-Hydrolases"/>
    <property type="match status" value="1"/>
</dbReference>
<dbReference type="Pfam" id="PF01764">
    <property type="entry name" value="Lipase_3"/>
    <property type="match status" value="1"/>
</dbReference>
<dbReference type="Gramene" id="TraesWEE_scaffold_095883_01G000100.1">
    <property type="protein sequence ID" value="TraesWEE_scaffold_095883_01G000100.1"/>
    <property type="gene ID" value="TraesWEE_scaffold_095883_01G000100"/>
</dbReference>
<organism evidence="4">
    <name type="scientific">Triticum aestivum</name>
    <name type="common">Wheat</name>
    <dbReference type="NCBI Taxonomy" id="4565"/>
    <lineage>
        <taxon>Eukaryota</taxon>
        <taxon>Viridiplantae</taxon>
        <taxon>Streptophyta</taxon>
        <taxon>Embryophyta</taxon>
        <taxon>Tracheophyta</taxon>
        <taxon>Spermatophyta</taxon>
        <taxon>Magnoliopsida</taxon>
        <taxon>Liliopsida</taxon>
        <taxon>Poales</taxon>
        <taxon>Poaceae</taxon>
        <taxon>BOP clade</taxon>
        <taxon>Pooideae</taxon>
        <taxon>Triticodae</taxon>
        <taxon>Triticeae</taxon>
        <taxon>Triticinae</taxon>
        <taxon>Triticum</taxon>
    </lineage>
</organism>
<dbReference type="Proteomes" id="UP000019116">
    <property type="component" value="Chromosome 3B"/>
</dbReference>
<feature type="domain" description="Fungal lipase-type" evidence="3">
    <location>
        <begin position="100"/>
        <end position="237"/>
    </location>
</feature>
<reference evidence="4" key="1">
    <citation type="submission" date="2018-08" db="EMBL/GenBank/DDBJ databases">
        <authorList>
            <person name="Rossello M."/>
        </authorList>
    </citation>
    <scope>NUCLEOTIDE SEQUENCE [LARGE SCALE GENOMIC DNA]</scope>
    <source>
        <strain evidence="4">cv. Chinese Spring</strain>
    </source>
</reference>
<dbReference type="InterPro" id="IPR002921">
    <property type="entry name" value="Fungal_lipase-type"/>
</dbReference>
<evidence type="ECO:0000313" key="4">
    <source>
        <dbReference type="EnsemblPlants" id="TraesCS3B02G506700.1"/>
    </source>
</evidence>
<keyword evidence="5" id="KW-1185">Reference proteome</keyword>
<evidence type="ECO:0000259" key="3">
    <source>
        <dbReference type="Pfam" id="PF01764"/>
    </source>
</evidence>
<dbReference type="STRING" id="4565.A0A3B6FZR1"/>
<dbReference type="Gramene" id="TraesCS3B02G506700.1">
    <property type="protein sequence ID" value="TraesCS3B02G506700.1"/>
    <property type="gene ID" value="TraesCS3B02G506700"/>
</dbReference>
<dbReference type="PANTHER" id="PTHR45856:SF18">
    <property type="entry name" value="FUNGAL LIPASE-LIKE DOMAIN-CONTAINING PROTEIN"/>
    <property type="match status" value="1"/>
</dbReference>
<evidence type="ECO:0000313" key="5">
    <source>
        <dbReference type="Proteomes" id="UP000019116"/>
    </source>
</evidence>